<reference evidence="1 2" key="1">
    <citation type="journal article" date="2020" name="Mol. Plant">
        <title>The Chromosome-Based Rubber Tree Genome Provides New Insights into Spurge Genome Evolution and Rubber Biosynthesis.</title>
        <authorList>
            <person name="Liu J."/>
            <person name="Shi C."/>
            <person name="Shi C.C."/>
            <person name="Li W."/>
            <person name="Zhang Q.J."/>
            <person name="Zhang Y."/>
            <person name="Li K."/>
            <person name="Lu H.F."/>
            <person name="Shi C."/>
            <person name="Zhu S.T."/>
            <person name="Xiao Z.Y."/>
            <person name="Nan H."/>
            <person name="Yue Y."/>
            <person name="Zhu X.G."/>
            <person name="Wu Y."/>
            <person name="Hong X.N."/>
            <person name="Fan G.Y."/>
            <person name="Tong Y."/>
            <person name="Zhang D."/>
            <person name="Mao C.L."/>
            <person name="Liu Y.L."/>
            <person name="Hao S.J."/>
            <person name="Liu W.Q."/>
            <person name="Lv M.Q."/>
            <person name="Zhang H.B."/>
            <person name="Liu Y."/>
            <person name="Hu-Tang G.R."/>
            <person name="Wang J.P."/>
            <person name="Wang J.H."/>
            <person name="Sun Y.H."/>
            <person name="Ni S.B."/>
            <person name="Chen W.B."/>
            <person name="Zhang X.C."/>
            <person name="Jiao Y.N."/>
            <person name="Eichler E.E."/>
            <person name="Li G.H."/>
            <person name="Liu X."/>
            <person name="Gao L.Z."/>
        </authorList>
    </citation>
    <scope>NUCLEOTIDE SEQUENCE [LARGE SCALE GENOMIC DNA]</scope>
    <source>
        <strain evidence="2">cv. GT1</strain>
        <tissue evidence="1">Leaf</tissue>
    </source>
</reference>
<dbReference type="Proteomes" id="UP000467840">
    <property type="component" value="Chromosome 12"/>
</dbReference>
<comment type="caution">
    <text evidence="1">The sequence shown here is derived from an EMBL/GenBank/DDBJ whole genome shotgun (WGS) entry which is preliminary data.</text>
</comment>
<evidence type="ECO:0000313" key="2">
    <source>
        <dbReference type="Proteomes" id="UP000467840"/>
    </source>
</evidence>
<proteinExistence type="predicted"/>
<gene>
    <name evidence="1" type="ORF">GH714_018470</name>
</gene>
<organism evidence="1 2">
    <name type="scientific">Hevea brasiliensis</name>
    <name type="common">Para rubber tree</name>
    <name type="synonym">Siphonia brasiliensis</name>
    <dbReference type="NCBI Taxonomy" id="3981"/>
    <lineage>
        <taxon>Eukaryota</taxon>
        <taxon>Viridiplantae</taxon>
        <taxon>Streptophyta</taxon>
        <taxon>Embryophyta</taxon>
        <taxon>Tracheophyta</taxon>
        <taxon>Spermatophyta</taxon>
        <taxon>Magnoliopsida</taxon>
        <taxon>eudicotyledons</taxon>
        <taxon>Gunneridae</taxon>
        <taxon>Pentapetalae</taxon>
        <taxon>rosids</taxon>
        <taxon>fabids</taxon>
        <taxon>Malpighiales</taxon>
        <taxon>Euphorbiaceae</taxon>
        <taxon>Crotonoideae</taxon>
        <taxon>Micrandreae</taxon>
        <taxon>Hevea</taxon>
    </lineage>
</organism>
<accession>A0A6A6K749</accession>
<name>A0A6A6K749_HEVBR</name>
<dbReference type="EMBL" id="JAAGAX010000018">
    <property type="protein sequence ID" value="KAF2284043.1"/>
    <property type="molecule type" value="Genomic_DNA"/>
</dbReference>
<keyword evidence="2" id="KW-1185">Reference proteome</keyword>
<dbReference type="OrthoDB" id="1911818at2759"/>
<dbReference type="AlphaFoldDB" id="A0A6A6K749"/>
<sequence>MAASAISFDQEIPAIVDGNCDLSVDGSCFQLVKPCFDEVNQPCSLDVLPLLFEKASFPVEEKCAFQTAHGQDIYSISMLSEEDKTNPKCTSQLALLSFVELPVSPKKQMCLDPQLNCDNFIGSQMENADAYSPCIVDIDIEMKNFEKKKSNNEAVGSIKSEGLLTGVLQRQASLKTCGRLMQLFTNHGSTLLKLISKDKSFNERVYDTPNNRWRKYKRAASFDSRKVVLLFSILSSLGTLILIYLTLRVRQTADGFVNV</sequence>
<protein>
    <submittedName>
        <fullName evidence="1">Uncharacterized protein</fullName>
    </submittedName>
</protein>
<evidence type="ECO:0000313" key="1">
    <source>
        <dbReference type="EMBL" id="KAF2284043.1"/>
    </source>
</evidence>
<dbReference type="PANTHER" id="PTHR34064:SF5">
    <property type="entry name" value="PROTEIN, PUTATIVE-RELATED"/>
    <property type="match status" value="1"/>
</dbReference>
<dbReference type="PANTHER" id="PTHR34064">
    <property type="entry name" value="OS04G0672300 PROTEIN"/>
    <property type="match status" value="1"/>
</dbReference>